<dbReference type="PANTHER" id="PTHR35586:SF1">
    <property type="entry name" value="SLL1691 PROTEIN"/>
    <property type="match status" value="1"/>
</dbReference>
<feature type="domain" description="DUF4351" evidence="1">
    <location>
        <begin position="259"/>
        <end position="317"/>
    </location>
</feature>
<dbReference type="InterPro" id="IPR025587">
    <property type="entry name" value="DUF4351"/>
</dbReference>
<name>A0A2A6RIF6_9CHLR</name>
<dbReference type="OrthoDB" id="569771at2"/>
<dbReference type="PANTHER" id="PTHR35586">
    <property type="entry name" value="SLL1691 PROTEIN"/>
    <property type="match status" value="1"/>
</dbReference>
<dbReference type="AlphaFoldDB" id="A0A2A6RIF6"/>
<protein>
    <recommendedName>
        <fullName evidence="1">DUF4351 domain-containing protein</fullName>
    </recommendedName>
</protein>
<reference evidence="3" key="1">
    <citation type="submission" date="2017-08" db="EMBL/GenBank/DDBJ databases">
        <authorList>
            <person name="Grouzdev D.S."/>
            <person name="Gaisin V.A."/>
            <person name="Rysina M.S."/>
            <person name="Gorlenko V.M."/>
        </authorList>
    </citation>
    <scope>NUCLEOTIDE SEQUENCE [LARGE SCALE GENOMIC DNA]</scope>
    <source>
        <strain evidence="3">Kir15-3F</strain>
    </source>
</reference>
<gene>
    <name evidence="2" type="ORF">CJ255_12510</name>
</gene>
<organism evidence="2 3">
    <name type="scientific">Candidatus Viridilinea mediisalina</name>
    <dbReference type="NCBI Taxonomy" id="2024553"/>
    <lineage>
        <taxon>Bacteria</taxon>
        <taxon>Bacillati</taxon>
        <taxon>Chloroflexota</taxon>
        <taxon>Chloroflexia</taxon>
        <taxon>Chloroflexales</taxon>
        <taxon>Chloroflexineae</taxon>
        <taxon>Oscillochloridaceae</taxon>
        <taxon>Candidatus Viridilinea</taxon>
    </lineage>
</organism>
<dbReference type="Proteomes" id="UP000220527">
    <property type="component" value="Unassembled WGS sequence"/>
</dbReference>
<comment type="caution">
    <text evidence="2">The sequence shown here is derived from an EMBL/GenBank/DDBJ whole genome shotgun (WGS) entry which is preliminary data.</text>
</comment>
<keyword evidence="3" id="KW-1185">Reference proteome</keyword>
<proteinExistence type="predicted"/>
<dbReference type="Pfam" id="PF14261">
    <property type="entry name" value="DUF4351"/>
    <property type="match status" value="1"/>
</dbReference>
<evidence type="ECO:0000313" key="3">
    <source>
        <dbReference type="Proteomes" id="UP000220527"/>
    </source>
</evidence>
<evidence type="ECO:0000259" key="1">
    <source>
        <dbReference type="Pfam" id="PF14261"/>
    </source>
</evidence>
<dbReference type="EMBL" id="NQWI01000054">
    <property type="protein sequence ID" value="PDW02723.1"/>
    <property type="molecule type" value="Genomic_DNA"/>
</dbReference>
<evidence type="ECO:0000313" key="2">
    <source>
        <dbReference type="EMBL" id="PDW02723.1"/>
    </source>
</evidence>
<accession>A0A2A6RIF6</accession>
<sequence>MESLPSDFDGAWKYAMHHFFPPFTQLFFPLVYAAIDWSKPFHFLTTALEQIDPDRSQGKQHTDTLVQVIRRDGKQSLVFVHIEIQSQYDTEFPERMFRYHARLFDRQRQPVVSLAVLGDERASWHPDHFGYNLWECELTLKFPTVKLIKLDRSMLEASNNPVAALTLIHCDALETRGQPAQRMERKIARFRSCLRKGYSIDDFRKLIRLLDQLLRLDPNTNRQVRATIRQIEQEEQGMDTFVTSFEQLAREEGRAEGREEGRAEILQEVVLRLLKRRCGSLPATLQHQVIQLDSAQLLALSEAVLELNSLDDLHGWLAQQE</sequence>
<dbReference type="RefSeq" id="WP_097644438.1">
    <property type="nucleotide sequence ID" value="NZ_NQWI01000054.1"/>
</dbReference>